<reference evidence="3" key="1">
    <citation type="submission" date="2025-08" db="UniProtKB">
        <authorList>
            <consortium name="RefSeq"/>
        </authorList>
    </citation>
    <scope>IDENTIFICATION</scope>
</reference>
<sequence length="84" mass="9458">MAPLPYSIGRVRMKTPTAKGVLNLNAFKEEANIVSENEPSPMEHSPSLAALHSHPGSPEQIQKSVLEHVWHRYAGRILCFRLVW</sequence>
<accession>A0A6J1W8X1</accession>
<dbReference type="Proteomes" id="UP000504612">
    <property type="component" value="Unplaced"/>
</dbReference>
<dbReference type="RefSeq" id="XP_026549328.1">
    <property type="nucleotide sequence ID" value="XM_026693543.1"/>
</dbReference>
<evidence type="ECO:0000313" key="2">
    <source>
        <dbReference type="Proteomes" id="UP000504612"/>
    </source>
</evidence>
<keyword evidence="2" id="KW-1185">Reference proteome</keyword>
<gene>
    <name evidence="3" type="primary">LOC113431197</name>
</gene>
<feature type="region of interest" description="Disordered" evidence="1">
    <location>
        <begin position="36"/>
        <end position="59"/>
    </location>
</feature>
<proteinExistence type="predicted"/>
<dbReference type="GeneID" id="113431197"/>
<name>A0A6J1W8X1_9SAUR</name>
<dbReference type="KEGG" id="nss:113431197"/>
<protein>
    <submittedName>
        <fullName evidence="3">Histone-lysine N-methyltransferase 2B-like</fullName>
    </submittedName>
</protein>
<organism evidence="2 3">
    <name type="scientific">Notechis scutatus</name>
    <name type="common">mainland tiger snake</name>
    <dbReference type="NCBI Taxonomy" id="8663"/>
    <lineage>
        <taxon>Eukaryota</taxon>
        <taxon>Metazoa</taxon>
        <taxon>Chordata</taxon>
        <taxon>Craniata</taxon>
        <taxon>Vertebrata</taxon>
        <taxon>Euteleostomi</taxon>
        <taxon>Lepidosauria</taxon>
        <taxon>Squamata</taxon>
        <taxon>Bifurcata</taxon>
        <taxon>Unidentata</taxon>
        <taxon>Episquamata</taxon>
        <taxon>Toxicofera</taxon>
        <taxon>Serpentes</taxon>
        <taxon>Colubroidea</taxon>
        <taxon>Elapidae</taxon>
        <taxon>Hydrophiinae</taxon>
        <taxon>Notechis</taxon>
    </lineage>
</organism>
<evidence type="ECO:0000313" key="3">
    <source>
        <dbReference type="RefSeq" id="XP_026549328.1"/>
    </source>
</evidence>
<evidence type="ECO:0000256" key="1">
    <source>
        <dbReference type="SAM" id="MobiDB-lite"/>
    </source>
</evidence>
<dbReference type="AlphaFoldDB" id="A0A6J1W8X1"/>